<dbReference type="InterPro" id="IPR001647">
    <property type="entry name" value="HTH_TetR"/>
</dbReference>
<dbReference type="Pfam" id="PF14246">
    <property type="entry name" value="TetR_C_7"/>
    <property type="match status" value="1"/>
</dbReference>
<evidence type="ECO:0000313" key="7">
    <source>
        <dbReference type="Proteomes" id="UP001519295"/>
    </source>
</evidence>
<comment type="caution">
    <text evidence="6">The sequence shown here is derived from an EMBL/GenBank/DDBJ whole genome shotgun (WGS) entry which is preliminary data.</text>
</comment>
<accession>A0ABS4VSX6</accession>
<gene>
    <name evidence="6" type="ORF">JOF36_002729</name>
</gene>
<dbReference type="PANTHER" id="PTHR30055:SF234">
    <property type="entry name" value="HTH-TYPE TRANSCRIPTIONAL REGULATOR BETI"/>
    <property type="match status" value="1"/>
</dbReference>
<keyword evidence="2 4" id="KW-0238">DNA-binding</keyword>
<dbReference type="PROSITE" id="PS50977">
    <property type="entry name" value="HTH_TETR_2"/>
    <property type="match status" value="1"/>
</dbReference>
<evidence type="ECO:0000256" key="4">
    <source>
        <dbReference type="PROSITE-ProRule" id="PRU00335"/>
    </source>
</evidence>
<keyword evidence="3" id="KW-0804">Transcription</keyword>
<keyword evidence="1" id="KW-0805">Transcription regulation</keyword>
<protein>
    <submittedName>
        <fullName evidence="6">AcrR family transcriptional regulator</fullName>
    </submittedName>
</protein>
<dbReference type="SUPFAM" id="SSF46689">
    <property type="entry name" value="Homeodomain-like"/>
    <property type="match status" value="1"/>
</dbReference>
<sequence>MTRGDVKRPRGGLADKRRAILAGALVRFARDGYVRAGMDAIAAEAGVSTRTIYNHFRGKAELFAAVIEDSAAGVADAEIALVDRHLGKIVDLPGDLFEFGVARSRPLTGFADHFALVRQINAEVEHIPSEAIEAWQRLGPLRVREAVADRLRQWVDRGLIHTEDPERSALHLMLLVSVQNPSMPWEHPSEEDLAASVTAGVRTFLHGHAPSTA</sequence>
<dbReference type="Pfam" id="PF00440">
    <property type="entry name" value="TetR_N"/>
    <property type="match status" value="1"/>
</dbReference>
<dbReference type="Proteomes" id="UP001519295">
    <property type="component" value="Unassembled WGS sequence"/>
</dbReference>
<evidence type="ECO:0000256" key="3">
    <source>
        <dbReference type="ARBA" id="ARBA00023163"/>
    </source>
</evidence>
<dbReference type="InterPro" id="IPR050109">
    <property type="entry name" value="HTH-type_TetR-like_transc_reg"/>
</dbReference>
<evidence type="ECO:0000313" key="6">
    <source>
        <dbReference type="EMBL" id="MBP2367033.1"/>
    </source>
</evidence>
<evidence type="ECO:0000259" key="5">
    <source>
        <dbReference type="PROSITE" id="PS50977"/>
    </source>
</evidence>
<reference evidence="6 7" key="1">
    <citation type="submission" date="2021-03" db="EMBL/GenBank/DDBJ databases">
        <title>Sequencing the genomes of 1000 actinobacteria strains.</title>
        <authorList>
            <person name="Klenk H.-P."/>
        </authorList>
    </citation>
    <scope>NUCLEOTIDE SEQUENCE [LARGE SCALE GENOMIC DNA]</scope>
    <source>
        <strain evidence="6 7">DSM 45256</strain>
    </source>
</reference>
<evidence type="ECO:0000256" key="2">
    <source>
        <dbReference type="ARBA" id="ARBA00023125"/>
    </source>
</evidence>
<keyword evidence="7" id="KW-1185">Reference proteome</keyword>
<dbReference type="InterPro" id="IPR039536">
    <property type="entry name" value="TetR_C_Proteobacteria"/>
</dbReference>
<dbReference type="PANTHER" id="PTHR30055">
    <property type="entry name" value="HTH-TYPE TRANSCRIPTIONAL REGULATOR RUTR"/>
    <property type="match status" value="1"/>
</dbReference>
<feature type="DNA-binding region" description="H-T-H motif" evidence="4">
    <location>
        <begin position="37"/>
        <end position="56"/>
    </location>
</feature>
<feature type="domain" description="HTH tetR-type" evidence="5">
    <location>
        <begin position="14"/>
        <end position="74"/>
    </location>
</feature>
<name>A0ABS4VSX6_9PSEU</name>
<dbReference type="InterPro" id="IPR009057">
    <property type="entry name" value="Homeodomain-like_sf"/>
</dbReference>
<dbReference type="RefSeq" id="WP_210027125.1">
    <property type="nucleotide sequence ID" value="NZ_JAGINU010000001.1"/>
</dbReference>
<dbReference type="EMBL" id="JAGINU010000001">
    <property type="protein sequence ID" value="MBP2367033.1"/>
    <property type="molecule type" value="Genomic_DNA"/>
</dbReference>
<dbReference type="Gene3D" id="1.10.357.10">
    <property type="entry name" value="Tetracycline Repressor, domain 2"/>
    <property type="match status" value="1"/>
</dbReference>
<evidence type="ECO:0000256" key="1">
    <source>
        <dbReference type="ARBA" id="ARBA00023015"/>
    </source>
</evidence>
<dbReference type="PRINTS" id="PR00455">
    <property type="entry name" value="HTHTETR"/>
</dbReference>
<proteinExistence type="predicted"/>
<organism evidence="6 7">
    <name type="scientific">Pseudonocardia parietis</name>
    <dbReference type="NCBI Taxonomy" id="570936"/>
    <lineage>
        <taxon>Bacteria</taxon>
        <taxon>Bacillati</taxon>
        <taxon>Actinomycetota</taxon>
        <taxon>Actinomycetes</taxon>
        <taxon>Pseudonocardiales</taxon>
        <taxon>Pseudonocardiaceae</taxon>
        <taxon>Pseudonocardia</taxon>
    </lineage>
</organism>